<dbReference type="Proteomes" id="UP000188388">
    <property type="component" value="Unassembled WGS sequence"/>
</dbReference>
<protein>
    <submittedName>
        <fullName evidence="1">Uncharacterized protein</fullName>
    </submittedName>
</protein>
<organism evidence="1 2">
    <name type="scientific">Mesorhizobium prunaredense</name>
    <dbReference type="NCBI Taxonomy" id="1631249"/>
    <lineage>
        <taxon>Bacteria</taxon>
        <taxon>Pseudomonadati</taxon>
        <taxon>Pseudomonadota</taxon>
        <taxon>Alphaproteobacteria</taxon>
        <taxon>Hyphomicrobiales</taxon>
        <taxon>Phyllobacteriaceae</taxon>
        <taxon>Mesorhizobium</taxon>
    </lineage>
</organism>
<dbReference type="AlphaFoldDB" id="A0A1R3VMM1"/>
<evidence type="ECO:0000313" key="1">
    <source>
        <dbReference type="EMBL" id="SIT59721.1"/>
    </source>
</evidence>
<gene>
    <name evidence="1" type="ORF">BQ8794_80054</name>
</gene>
<keyword evidence="2" id="KW-1185">Reference proteome</keyword>
<dbReference type="EMBL" id="FTPD01000078">
    <property type="protein sequence ID" value="SIT59721.1"/>
    <property type="molecule type" value="Genomic_DNA"/>
</dbReference>
<accession>A0A1R3VMM1</accession>
<reference evidence="2" key="1">
    <citation type="submission" date="2017-01" db="EMBL/GenBank/DDBJ databases">
        <authorList>
            <person name="Brunel B."/>
        </authorList>
    </citation>
    <scope>NUCLEOTIDE SEQUENCE [LARGE SCALE GENOMIC DNA]</scope>
</reference>
<sequence>MAGADIGLRAGKLNRKCEALDMKSDTECDKFGHSAQDL</sequence>
<evidence type="ECO:0000313" key="2">
    <source>
        <dbReference type="Proteomes" id="UP000188388"/>
    </source>
</evidence>
<proteinExistence type="predicted"/>
<name>A0A1R3VMM1_9HYPH</name>